<organism evidence="1 2">
    <name type="scientific">Vibrio phage VAP7</name>
    <dbReference type="NCBI Taxonomy" id="2584487"/>
    <lineage>
        <taxon>Viruses</taxon>
        <taxon>Duplodnaviria</taxon>
        <taxon>Heunggongvirae</taxon>
        <taxon>Uroviricota</taxon>
        <taxon>Caudoviricetes</taxon>
        <taxon>Pantevenvirales</taxon>
        <taxon>Ackermannviridae</taxon>
        <taxon>Vapseptimavirus</taxon>
        <taxon>Vapseptimavirus VAP7</taxon>
    </lineage>
</organism>
<name>A0A4Y5TVG4_9CAUD</name>
<sequence>MNTTYLLQKLDKIMVNSLLYSITTNDVTGHSIGLGSELTIEGIDVVYKCCGISRDDQNNYRIFACDKSGENIHVCQIINKSRITGENHVTEEVFAEFAGQYWEGENLAKVLELSQVLNILSEM</sequence>
<proteinExistence type="predicted"/>
<dbReference type="GeneID" id="55616207"/>
<dbReference type="Proteomes" id="UP000318470">
    <property type="component" value="Segment"/>
</dbReference>
<protein>
    <submittedName>
        <fullName evidence="1">Uncharacterized protein</fullName>
    </submittedName>
</protein>
<keyword evidence="2" id="KW-1185">Reference proteome</keyword>
<evidence type="ECO:0000313" key="1">
    <source>
        <dbReference type="EMBL" id="QDB73370.1"/>
    </source>
</evidence>
<evidence type="ECO:0000313" key="2">
    <source>
        <dbReference type="Proteomes" id="UP000318470"/>
    </source>
</evidence>
<accession>A0A4Y5TVG4</accession>
<dbReference type="EMBL" id="MK795384">
    <property type="protein sequence ID" value="QDB73370.1"/>
    <property type="molecule type" value="Genomic_DNA"/>
</dbReference>
<dbReference type="RefSeq" id="YP_009845844.1">
    <property type="nucleotide sequence ID" value="NC_048765.1"/>
</dbReference>
<dbReference type="KEGG" id="vg:55616207"/>
<reference evidence="1 2" key="1">
    <citation type="submission" date="2019-04" db="EMBL/GenBank/DDBJ databases">
        <authorList>
            <person name="Gao M."/>
            <person name="Bai C."/>
            <person name="Tong Y."/>
            <person name="Xu X."/>
        </authorList>
    </citation>
    <scope>NUCLEOTIDE SEQUENCE [LARGE SCALE GENOMIC DNA]</scope>
    <source>
        <strain evidence="1 2">Vibrio alginolyticus VA1</strain>
    </source>
</reference>